<dbReference type="InterPro" id="IPR003746">
    <property type="entry name" value="DUF167"/>
</dbReference>
<evidence type="ECO:0000256" key="1">
    <source>
        <dbReference type="ARBA" id="ARBA00010364"/>
    </source>
</evidence>
<dbReference type="Pfam" id="PF02594">
    <property type="entry name" value="DUF167"/>
    <property type="match status" value="1"/>
</dbReference>
<dbReference type="Proteomes" id="UP001157911">
    <property type="component" value="Unassembled WGS sequence"/>
</dbReference>
<name>A0ABY1NIW3_9BACT</name>
<dbReference type="EMBL" id="FXUB01000002">
    <property type="protein sequence ID" value="SMP10475.1"/>
    <property type="molecule type" value="Genomic_DNA"/>
</dbReference>
<dbReference type="Gene3D" id="3.30.1200.10">
    <property type="entry name" value="YggU-like"/>
    <property type="match status" value="1"/>
</dbReference>
<dbReference type="PANTHER" id="PTHR13420">
    <property type="entry name" value="UPF0235 PROTEIN C15ORF40"/>
    <property type="match status" value="1"/>
</dbReference>
<protein>
    <recommendedName>
        <fullName evidence="2">UPF0235 protein SAMN06265339_0813</fullName>
    </recommendedName>
</protein>
<gene>
    <name evidence="3" type="ORF">SAMN06265339_0813</name>
</gene>
<dbReference type="SUPFAM" id="SSF69786">
    <property type="entry name" value="YggU-like"/>
    <property type="match status" value="1"/>
</dbReference>
<dbReference type="PANTHER" id="PTHR13420:SF7">
    <property type="entry name" value="UPF0235 PROTEIN C15ORF40"/>
    <property type="match status" value="1"/>
</dbReference>
<sequence length="101" mass="11045">MLKAKKKENGLIIEVKVQPKASRNKIEKVEEGRLKMKVTVPPEGGKANKAVVELLSKALKVPKSRIEIIKGETSRIKTLFIEGISPETVEAKLGIKVAVTS</sequence>
<evidence type="ECO:0000313" key="3">
    <source>
        <dbReference type="EMBL" id="SMP10475.1"/>
    </source>
</evidence>
<reference evidence="3 4" key="1">
    <citation type="submission" date="2017-05" db="EMBL/GenBank/DDBJ databases">
        <authorList>
            <person name="Varghese N."/>
            <person name="Submissions S."/>
        </authorList>
    </citation>
    <scope>NUCLEOTIDE SEQUENCE [LARGE SCALE GENOMIC DNA]</scope>
    <source>
        <strain evidence="3 4">DSM 15522</strain>
    </source>
</reference>
<evidence type="ECO:0000256" key="2">
    <source>
        <dbReference type="HAMAP-Rule" id="MF_00634"/>
    </source>
</evidence>
<dbReference type="NCBIfam" id="TIGR00251">
    <property type="entry name" value="DUF167 family protein"/>
    <property type="match status" value="1"/>
</dbReference>
<keyword evidence="4" id="KW-1185">Reference proteome</keyword>
<dbReference type="SMART" id="SM01152">
    <property type="entry name" value="DUF167"/>
    <property type="match status" value="1"/>
</dbReference>
<organism evidence="3 4">
    <name type="scientific">Desulfurobacterium pacificum</name>
    <dbReference type="NCBI Taxonomy" id="240166"/>
    <lineage>
        <taxon>Bacteria</taxon>
        <taxon>Pseudomonadati</taxon>
        <taxon>Aquificota</taxon>
        <taxon>Aquificia</taxon>
        <taxon>Desulfurobacteriales</taxon>
        <taxon>Desulfurobacteriaceae</taxon>
        <taxon>Desulfurobacterium</taxon>
    </lineage>
</organism>
<accession>A0ABY1NIW3</accession>
<comment type="caution">
    <text evidence="3">The sequence shown here is derived from an EMBL/GenBank/DDBJ whole genome shotgun (WGS) entry which is preliminary data.</text>
</comment>
<comment type="similarity">
    <text evidence="1 2">Belongs to the UPF0235 family.</text>
</comment>
<dbReference type="HAMAP" id="MF_00634">
    <property type="entry name" value="UPF0235"/>
    <property type="match status" value="1"/>
</dbReference>
<proteinExistence type="inferred from homology"/>
<dbReference type="InterPro" id="IPR036591">
    <property type="entry name" value="YggU-like_sf"/>
</dbReference>
<evidence type="ECO:0000313" key="4">
    <source>
        <dbReference type="Proteomes" id="UP001157911"/>
    </source>
</evidence>